<dbReference type="InterPro" id="IPR029063">
    <property type="entry name" value="SAM-dependent_MTases_sf"/>
</dbReference>
<name>A0ABP7IQS0_9ACTN</name>
<evidence type="ECO:0000313" key="3">
    <source>
        <dbReference type="EMBL" id="GAA3824637.1"/>
    </source>
</evidence>
<dbReference type="InterPro" id="IPR041698">
    <property type="entry name" value="Methyltransf_25"/>
</dbReference>
<dbReference type="Pfam" id="PF13649">
    <property type="entry name" value="Methyltransf_25"/>
    <property type="match status" value="1"/>
</dbReference>
<accession>A0ABP7IQS0</accession>
<sequence>MSILSRETAQDWIERWDRQQEGYLPDREERFTALIDAVEAGAGRPDPLVLDLGCGPGSLAARLLDRLPEATIVAIDADPLLLALGRAAHADKSGLRFEDLDLRAAGWASVLRLDRPVDVAVSTTALHWLPEAGLRAMFAELSLVLRPGGLFLNGDHLGVEDVSPALAKLEQVIHDRATRRRFADGMPEDWRQWWDAVAADPVLSGLRDERERRAAAADHHGSESGELSTHVNALRGAGFTEIGTLWQNGNNRLLAAVRPGSQANLTT</sequence>
<keyword evidence="3" id="KW-0808">Transferase</keyword>
<feature type="compositionally biased region" description="Basic and acidic residues" evidence="1">
    <location>
        <begin position="210"/>
        <end position="223"/>
    </location>
</feature>
<dbReference type="Gene3D" id="3.40.50.150">
    <property type="entry name" value="Vaccinia Virus protein VP39"/>
    <property type="match status" value="1"/>
</dbReference>
<keyword evidence="4" id="KW-1185">Reference proteome</keyword>
<evidence type="ECO:0000256" key="1">
    <source>
        <dbReference type="SAM" id="MobiDB-lite"/>
    </source>
</evidence>
<dbReference type="RefSeq" id="WP_344945297.1">
    <property type="nucleotide sequence ID" value="NZ_BAAAZR010000019.1"/>
</dbReference>
<gene>
    <name evidence="3" type="ORF">GCM10022226_51670</name>
</gene>
<comment type="caution">
    <text evidence="3">The sequence shown here is derived from an EMBL/GenBank/DDBJ whole genome shotgun (WGS) entry which is preliminary data.</text>
</comment>
<dbReference type="EMBL" id="BAAAZR010000019">
    <property type="protein sequence ID" value="GAA3824637.1"/>
    <property type="molecule type" value="Genomic_DNA"/>
</dbReference>
<reference evidence="4" key="1">
    <citation type="journal article" date="2019" name="Int. J. Syst. Evol. Microbiol.">
        <title>The Global Catalogue of Microorganisms (GCM) 10K type strain sequencing project: providing services to taxonomists for standard genome sequencing and annotation.</title>
        <authorList>
            <consortium name="The Broad Institute Genomics Platform"/>
            <consortium name="The Broad Institute Genome Sequencing Center for Infectious Disease"/>
            <person name="Wu L."/>
            <person name="Ma J."/>
        </authorList>
    </citation>
    <scope>NUCLEOTIDE SEQUENCE [LARGE SCALE GENOMIC DNA]</scope>
    <source>
        <strain evidence="4">JCM 16908</strain>
    </source>
</reference>
<protein>
    <submittedName>
        <fullName evidence="3">Class I SAM-dependent methyltransferase</fullName>
    </submittedName>
</protein>
<dbReference type="SUPFAM" id="SSF53335">
    <property type="entry name" value="S-adenosyl-L-methionine-dependent methyltransferases"/>
    <property type="match status" value="1"/>
</dbReference>
<dbReference type="GO" id="GO:0032259">
    <property type="term" value="P:methylation"/>
    <property type="evidence" value="ECO:0007669"/>
    <property type="project" value="UniProtKB-KW"/>
</dbReference>
<feature type="domain" description="Methyltransferase" evidence="2">
    <location>
        <begin position="49"/>
        <end position="149"/>
    </location>
</feature>
<dbReference type="GO" id="GO:0008168">
    <property type="term" value="F:methyltransferase activity"/>
    <property type="evidence" value="ECO:0007669"/>
    <property type="project" value="UniProtKB-KW"/>
</dbReference>
<organism evidence="3 4">
    <name type="scientific">Sphaerisporangium flaviroseum</name>
    <dbReference type="NCBI Taxonomy" id="509199"/>
    <lineage>
        <taxon>Bacteria</taxon>
        <taxon>Bacillati</taxon>
        <taxon>Actinomycetota</taxon>
        <taxon>Actinomycetes</taxon>
        <taxon>Streptosporangiales</taxon>
        <taxon>Streptosporangiaceae</taxon>
        <taxon>Sphaerisporangium</taxon>
    </lineage>
</organism>
<evidence type="ECO:0000259" key="2">
    <source>
        <dbReference type="Pfam" id="PF13649"/>
    </source>
</evidence>
<dbReference type="PANTHER" id="PTHR43591">
    <property type="entry name" value="METHYLTRANSFERASE"/>
    <property type="match status" value="1"/>
</dbReference>
<dbReference type="CDD" id="cd02440">
    <property type="entry name" value="AdoMet_MTases"/>
    <property type="match status" value="1"/>
</dbReference>
<proteinExistence type="predicted"/>
<evidence type="ECO:0000313" key="4">
    <source>
        <dbReference type="Proteomes" id="UP001500888"/>
    </source>
</evidence>
<keyword evidence="3" id="KW-0489">Methyltransferase</keyword>
<dbReference type="Proteomes" id="UP001500888">
    <property type="component" value="Unassembled WGS sequence"/>
</dbReference>
<feature type="region of interest" description="Disordered" evidence="1">
    <location>
        <begin position="210"/>
        <end position="229"/>
    </location>
</feature>